<feature type="compositionally biased region" description="Basic and acidic residues" evidence="1">
    <location>
        <begin position="30"/>
        <end position="41"/>
    </location>
</feature>
<evidence type="ECO:0000313" key="4">
    <source>
        <dbReference type="EMBL" id="CAB4205122.1"/>
    </source>
</evidence>
<reference evidence="4" key="1">
    <citation type="submission" date="2020-05" db="EMBL/GenBank/DDBJ databases">
        <authorList>
            <person name="Chiriac C."/>
            <person name="Salcher M."/>
            <person name="Ghai R."/>
            <person name="Kavagutti S V."/>
        </authorList>
    </citation>
    <scope>NUCLEOTIDE SEQUENCE</scope>
</reference>
<feature type="region of interest" description="Disordered" evidence="1">
    <location>
        <begin position="1"/>
        <end position="41"/>
    </location>
</feature>
<dbReference type="EMBL" id="LR797149">
    <property type="protein sequence ID" value="CAB4190354.1"/>
    <property type="molecule type" value="Genomic_DNA"/>
</dbReference>
<evidence type="ECO:0000256" key="1">
    <source>
        <dbReference type="SAM" id="MobiDB-lite"/>
    </source>
</evidence>
<name>A0A6J5S8T9_9CAUD</name>
<dbReference type="EMBL" id="LR797352">
    <property type="protein sequence ID" value="CAB4205122.1"/>
    <property type="molecule type" value="Genomic_DNA"/>
</dbReference>
<accession>A0A6J5S8T9</accession>
<sequence>MAKGGKTNSQMKSLGRNLAKIANQKSGSSPKKDFGKVVKNG</sequence>
<evidence type="ECO:0000313" key="3">
    <source>
        <dbReference type="EMBL" id="CAB4196044.1"/>
    </source>
</evidence>
<evidence type="ECO:0000313" key="2">
    <source>
        <dbReference type="EMBL" id="CAB4190354.1"/>
    </source>
</evidence>
<feature type="compositionally biased region" description="Polar residues" evidence="1">
    <location>
        <begin position="1"/>
        <end position="12"/>
    </location>
</feature>
<organism evidence="4">
    <name type="scientific">uncultured Caudovirales phage</name>
    <dbReference type="NCBI Taxonomy" id="2100421"/>
    <lineage>
        <taxon>Viruses</taxon>
        <taxon>Duplodnaviria</taxon>
        <taxon>Heunggongvirae</taxon>
        <taxon>Uroviricota</taxon>
        <taxon>Caudoviricetes</taxon>
        <taxon>Peduoviridae</taxon>
        <taxon>Maltschvirus</taxon>
        <taxon>Maltschvirus maltsch</taxon>
    </lineage>
</organism>
<dbReference type="EMBL" id="LR797238">
    <property type="protein sequence ID" value="CAB4196044.1"/>
    <property type="molecule type" value="Genomic_DNA"/>
</dbReference>
<protein>
    <submittedName>
        <fullName evidence="4">Uncharacterized protein</fullName>
    </submittedName>
</protein>
<gene>
    <name evidence="2" type="ORF">UFOVP1195_56</name>
    <name evidence="3" type="ORF">UFOVP1288_56</name>
    <name evidence="4" type="ORF">UFOVP1409_56</name>
</gene>
<proteinExistence type="predicted"/>